<protein>
    <submittedName>
        <fullName evidence="2 3">Uncharacterized protein</fullName>
    </submittedName>
</protein>
<keyword evidence="4" id="KW-1185">Reference proteome</keyword>
<dbReference type="VEuPathDB" id="FungiDB:PTTG_10292"/>
<reference evidence="3" key="4">
    <citation type="submission" date="2025-05" db="UniProtKB">
        <authorList>
            <consortium name="EnsemblFungi"/>
        </authorList>
    </citation>
    <scope>IDENTIFICATION</scope>
    <source>
        <strain evidence="3">isolate 1-1 / race 1 (BBBD)</strain>
    </source>
</reference>
<evidence type="ECO:0000313" key="4">
    <source>
        <dbReference type="Proteomes" id="UP000005240"/>
    </source>
</evidence>
<reference evidence="3 4" key="3">
    <citation type="journal article" date="2017" name="G3 (Bethesda)">
        <title>Comparative analysis highlights variable genome content of wheat rusts and divergence of the mating loci.</title>
        <authorList>
            <person name="Cuomo C.A."/>
            <person name="Bakkeren G."/>
            <person name="Khalil H.B."/>
            <person name="Panwar V."/>
            <person name="Joly D."/>
            <person name="Linning R."/>
            <person name="Sakthikumar S."/>
            <person name="Song X."/>
            <person name="Adiconis X."/>
            <person name="Fan L."/>
            <person name="Goldberg J.M."/>
            <person name="Levin J.Z."/>
            <person name="Young S."/>
            <person name="Zeng Q."/>
            <person name="Anikster Y."/>
            <person name="Bruce M."/>
            <person name="Wang M."/>
            <person name="Yin C."/>
            <person name="McCallum B."/>
            <person name="Szabo L.J."/>
            <person name="Hulbert S."/>
            <person name="Chen X."/>
            <person name="Fellers J.P."/>
        </authorList>
    </citation>
    <scope>NUCLEOTIDE SEQUENCE</scope>
    <source>
        <strain evidence="3">isolate 1-1 / race 1 (BBBD)</strain>
        <strain evidence="4">Isolate 1-1 / race 1 (BBBD)</strain>
    </source>
</reference>
<proteinExistence type="predicted"/>
<feature type="compositionally biased region" description="Low complexity" evidence="1">
    <location>
        <begin position="25"/>
        <end position="35"/>
    </location>
</feature>
<dbReference type="AlphaFoldDB" id="A0A180G727"/>
<reference evidence="2" key="2">
    <citation type="submission" date="2016-05" db="EMBL/GenBank/DDBJ databases">
        <title>Comparative analysis highlights variable genome content of wheat rusts and divergence of the mating loci.</title>
        <authorList>
            <person name="Cuomo C.A."/>
            <person name="Bakkeren G."/>
            <person name="Szabo L."/>
            <person name="Khalil H."/>
            <person name="Joly D."/>
            <person name="Goldberg J."/>
            <person name="Young S."/>
            <person name="Zeng Q."/>
            <person name="Fellers J."/>
        </authorList>
    </citation>
    <scope>NUCLEOTIDE SEQUENCE [LARGE SCALE GENOMIC DNA]</scope>
    <source>
        <strain evidence="2">1-1 BBBD Race 1</strain>
    </source>
</reference>
<accession>A0A180G727</accession>
<dbReference type="EnsemblFungi" id="PTTG_10292-t43_1">
    <property type="protein sequence ID" value="PTTG_10292-t43_1-p1"/>
    <property type="gene ID" value="PTTG_10292"/>
</dbReference>
<organism evidence="2">
    <name type="scientific">Puccinia triticina (isolate 1-1 / race 1 (BBBD))</name>
    <name type="common">Brown leaf rust fungus</name>
    <dbReference type="NCBI Taxonomy" id="630390"/>
    <lineage>
        <taxon>Eukaryota</taxon>
        <taxon>Fungi</taxon>
        <taxon>Dikarya</taxon>
        <taxon>Basidiomycota</taxon>
        <taxon>Pucciniomycotina</taxon>
        <taxon>Pucciniomycetes</taxon>
        <taxon>Pucciniales</taxon>
        <taxon>Pucciniaceae</taxon>
        <taxon>Puccinia</taxon>
    </lineage>
</organism>
<reference evidence="2" key="1">
    <citation type="submission" date="2009-11" db="EMBL/GenBank/DDBJ databases">
        <authorList>
            <consortium name="The Broad Institute Genome Sequencing Platform"/>
            <person name="Ward D."/>
            <person name="Feldgarden M."/>
            <person name="Earl A."/>
            <person name="Young S.K."/>
            <person name="Zeng Q."/>
            <person name="Koehrsen M."/>
            <person name="Alvarado L."/>
            <person name="Berlin A."/>
            <person name="Bochicchio J."/>
            <person name="Borenstein D."/>
            <person name="Chapman S.B."/>
            <person name="Chen Z."/>
            <person name="Engels R."/>
            <person name="Freedman E."/>
            <person name="Gellesch M."/>
            <person name="Goldberg J."/>
            <person name="Griggs A."/>
            <person name="Gujja S."/>
            <person name="Heilman E."/>
            <person name="Heiman D."/>
            <person name="Hepburn T."/>
            <person name="Howarth C."/>
            <person name="Jen D."/>
            <person name="Larson L."/>
            <person name="Lewis B."/>
            <person name="Mehta T."/>
            <person name="Park D."/>
            <person name="Pearson M."/>
            <person name="Roberts A."/>
            <person name="Saif S."/>
            <person name="Shea T."/>
            <person name="Shenoy N."/>
            <person name="Sisk P."/>
            <person name="Stolte C."/>
            <person name="Sykes S."/>
            <person name="Thomson T."/>
            <person name="Walk T."/>
            <person name="White J."/>
            <person name="Yandava C."/>
            <person name="Izard J."/>
            <person name="Baranova O.V."/>
            <person name="Blanton J.M."/>
            <person name="Tanner A.C."/>
            <person name="Dewhirst F.E."/>
            <person name="Haas B."/>
            <person name="Nusbaum C."/>
            <person name="Birren B."/>
        </authorList>
    </citation>
    <scope>NUCLEOTIDE SEQUENCE [LARGE SCALE GENOMIC DNA]</scope>
    <source>
        <strain evidence="2">1-1 BBBD Race 1</strain>
    </source>
</reference>
<evidence type="ECO:0000313" key="3">
    <source>
        <dbReference type="EnsemblFungi" id="PTTG_10292-t43_1-p1"/>
    </source>
</evidence>
<feature type="region of interest" description="Disordered" evidence="1">
    <location>
        <begin position="1"/>
        <end position="112"/>
    </location>
</feature>
<evidence type="ECO:0000313" key="2">
    <source>
        <dbReference type="EMBL" id="OAV88289.1"/>
    </source>
</evidence>
<dbReference type="Proteomes" id="UP000005240">
    <property type="component" value="Unassembled WGS sequence"/>
</dbReference>
<name>A0A180G727_PUCT1</name>
<dbReference type="EMBL" id="ADAS02000190">
    <property type="protein sequence ID" value="OAV88289.1"/>
    <property type="molecule type" value="Genomic_DNA"/>
</dbReference>
<sequence length="112" mass="11156">MTATVPGLAIHPPKGTGNGPGRIAGPGPITPGGTACPDAQPEPAAIDGNTRHPDSPTGRSAIEETTRPSAQQETGIAPGTGEDPTTIVTGPGMRENTPAPAGDSSLPDRFTR</sequence>
<gene>
    <name evidence="2" type="ORF">PTTG_10292</name>
</gene>
<evidence type="ECO:0000256" key="1">
    <source>
        <dbReference type="SAM" id="MobiDB-lite"/>
    </source>
</evidence>